<protein>
    <submittedName>
        <fullName evidence="10">Nuclear condensing complex subunit</fullName>
    </submittedName>
</protein>
<feature type="compositionally biased region" description="Basic and acidic residues" evidence="8">
    <location>
        <begin position="564"/>
        <end position="574"/>
    </location>
</feature>
<dbReference type="InterPro" id="IPR027165">
    <property type="entry name" value="CND3"/>
</dbReference>
<dbReference type="GO" id="GO:0051301">
    <property type="term" value="P:cell division"/>
    <property type="evidence" value="ECO:0007669"/>
    <property type="project" value="UniProtKB-KW"/>
</dbReference>
<evidence type="ECO:0000313" key="10">
    <source>
        <dbReference type="EMBL" id="KAF9066731.1"/>
    </source>
</evidence>
<comment type="subcellular location">
    <subcellularLocation>
        <location evidence="1">Chromosome</location>
    </subcellularLocation>
</comment>
<keyword evidence="5" id="KW-0498">Mitosis</keyword>
<dbReference type="Pfam" id="PF12719">
    <property type="entry name" value="Cnd3"/>
    <property type="match status" value="1"/>
</dbReference>
<keyword evidence="7" id="KW-0131">Cell cycle</keyword>
<evidence type="ECO:0000256" key="3">
    <source>
        <dbReference type="ARBA" id="ARBA00022454"/>
    </source>
</evidence>
<keyword evidence="6" id="KW-0226">DNA condensation</keyword>
<feature type="domain" description="Nuclear condensin complex subunit 3 C-terminal" evidence="9">
    <location>
        <begin position="583"/>
        <end position="869"/>
    </location>
</feature>
<dbReference type="InterPro" id="IPR011989">
    <property type="entry name" value="ARM-like"/>
</dbReference>
<dbReference type="OrthoDB" id="27187at2759"/>
<comment type="caution">
    <text evidence="10">The sequence shown here is derived from an EMBL/GenBank/DDBJ whole genome shotgun (WGS) entry which is preliminary data.</text>
</comment>
<feature type="region of interest" description="Disordered" evidence="8">
    <location>
        <begin position="953"/>
        <end position="1017"/>
    </location>
</feature>
<evidence type="ECO:0000256" key="5">
    <source>
        <dbReference type="ARBA" id="ARBA00022776"/>
    </source>
</evidence>
<dbReference type="GO" id="GO:0000796">
    <property type="term" value="C:condensin complex"/>
    <property type="evidence" value="ECO:0007669"/>
    <property type="project" value="InterPro"/>
</dbReference>
<sequence>MSQHHNSTLLEAISQHIAAIFEEAQNTVVNHHKNLTKLNKIYSEVAQIEDGRDGILGFTEIISVMVLRLVNSKKGPAADRTAKFVAEFINHIHDKGKYFASHASCEIEEEEEEPSYNSAEIFTEQLVHGLLAKGSNAKDKNIRYRSVDLASKILLSLAQINRPLYYDLRKIFSERIDDRADWAIREQASRALCIFYRVDDPDELPEENLPQLSEVLVGKLAFDPKEEVRLAVLRNLVVNEETLPAILNRTRDISVLVRKAAYNVLEKNVIIGDEQDKDEDLELGITHPRKLTLVQRDMIIRNGLGDRDKYVREAAGKLFYKWVQTVSLGQGSGNNPQDDSDLSRTVQLLGLLNLRTNDKLPQAVQHLFEHTRIKVIFNASEWKSLTPVTIFLARIYAKYCLEHELPDILDEMLPEATALGFLLHEHFGSLVASISLFQEEDSHFDLDDEARGLHQDAIENNEFITSEILKLALYLDYGDEAGRRNMEHEIYEILGHDKLINSSSLIPPCIELLAELASNDYDLIRAVDSKIVKSLLPDADSDLTKSLSNSLNIAENPTSRQKGKARECSPEANSERKDNAIMHCLCIVEAMLQLVNVQLKEDSPLIRNIGNCLIYPAMKRRKNDEIKEKCYRCLALLALVSESVARVTALEFFMHRIPPGSIPEELNLLAAQATFDMIMWYGRDFMITAVNLEDLISCFINALDKHKRNDDMRAVLCEGLVKLMNNDILVDEQITILLVENYFSPKHAHNQNLKQCLSFFFQWYCSQNPDNQEKISKTFILVFNKLVYTMRKTNLESSVPKLRQFAGMMLAWTHPKYLQKNNEENQVDDTCVHFRMAFDVVKELIRKDSKLQKEHKRILCQDVLQKLYLPNNVDEVEVRYLDMLLDKVFSVRPLPDGHSKRFFSNFHKAFQKKYEIELASLSTEDFRTLEKYWAENAFLDSIISEPLSCKPTSAAHSDFSDSDTEPNRGGRNDTVSTSPSQRGKKRRASSVSSVENHEVAKNKKRRLEVDTSDSGEQ</sequence>
<name>A0A9P5PNW5_9AGAR</name>
<dbReference type="PANTHER" id="PTHR14418:SF5">
    <property type="entry name" value="CONDENSIN COMPLEX SUBUNIT 3"/>
    <property type="match status" value="1"/>
</dbReference>
<evidence type="ECO:0000256" key="2">
    <source>
        <dbReference type="ARBA" id="ARBA00006533"/>
    </source>
</evidence>
<dbReference type="Proteomes" id="UP000772434">
    <property type="component" value="Unassembled WGS sequence"/>
</dbReference>
<evidence type="ECO:0000313" key="11">
    <source>
        <dbReference type="Proteomes" id="UP000772434"/>
    </source>
</evidence>
<dbReference type="EMBL" id="JADNRY010000082">
    <property type="protein sequence ID" value="KAF9066731.1"/>
    <property type="molecule type" value="Genomic_DNA"/>
</dbReference>
<dbReference type="GO" id="GO:0000793">
    <property type="term" value="C:condensed chromosome"/>
    <property type="evidence" value="ECO:0007669"/>
    <property type="project" value="TreeGrafter"/>
</dbReference>
<evidence type="ECO:0000256" key="6">
    <source>
        <dbReference type="ARBA" id="ARBA00023067"/>
    </source>
</evidence>
<dbReference type="Gene3D" id="1.25.10.10">
    <property type="entry name" value="Leucine-rich Repeat Variant"/>
    <property type="match status" value="1"/>
</dbReference>
<keyword evidence="11" id="KW-1185">Reference proteome</keyword>
<dbReference type="AlphaFoldDB" id="A0A9P5PNW5"/>
<evidence type="ECO:0000256" key="8">
    <source>
        <dbReference type="SAM" id="MobiDB-lite"/>
    </source>
</evidence>
<evidence type="ECO:0000256" key="4">
    <source>
        <dbReference type="ARBA" id="ARBA00022618"/>
    </source>
</evidence>
<accession>A0A9P5PNW5</accession>
<proteinExistence type="inferred from homology"/>
<evidence type="ECO:0000256" key="7">
    <source>
        <dbReference type="ARBA" id="ARBA00023306"/>
    </source>
</evidence>
<dbReference type="SUPFAM" id="SSF48371">
    <property type="entry name" value="ARM repeat"/>
    <property type="match status" value="1"/>
</dbReference>
<keyword evidence="4" id="KW-0132">Cell division</keyword>
<reference evidence="10" key="1">
    <citation type="submission" date="2020-11" db="EMBL/GenBank/DDBJ databases">
        <authorList>
            <consortium name="DOE Joint Genome Institute"/>
            <person name="Ahrendt S."/>
            <person name="Riley R."/>
            <person name="Andreopoulos W."/>
            <person name="Labutti K."/>
            <person name="Pangilinan J."/>
            <person name="Ruiz-Duenas F.J."/>
            <person name="Barrasa J.M."/>
            <person name="Sanchez-Garcia M."/>
            <person name="Camarero S."/>
            <person name="Miyauchi S."/>
            <person name="Serrano A."/>
            <person name="Linde D."/>
            <person name="Babiker R."/>
            <person name="Drula E."/>
            <person name="Ayuso-Fernandez I."/>
            <person name="Pacheco R."/>
            <person name="Padilla G."/>
            <person name="Ferreira P."/>
            <person name="Barriuso J."/>
            <person name="Kellner H."/>
            <person name="Castanera R."/>
            <person name="Alfaro M."/>
            <person name="Ramirez L."/>
            <person name="Pisabarro A.G."/>
            <person name="Kuo A."/>
            <person name="Tritt A."/>
            <person name="Lipzen A."/>
            <person name="He G."/>
            <person name="Yan M."/>
            <person name="Ng V."/>
            <person name="Cullen D."/>
            <person name="Martin F."/>
            <person name="Rosso M.-N."/>
            <person name="Henrissat B."/>
            <person name="Hibbett D."/>
            <person name="Martinez A.T."/>
            <person name="Grigoriev I.V."/>
        </authorList>
    </citation>
    <scope>NUCLEOTIDE SEQUENCE</scope>
    <source>
        <strain evidence="10">AH 40177</strain>
    </source>
</reference>
<comment type="similarity">
    <text evidence="2">Belongs to the CND3 (condensin subunit 3) family.</text>
</comment>
<dbReference type="PANTHER" id="PTHR14418">
    <property type="entry name" value="CONDENSIN COMPLEX SUBUNIT 3-RELATED"/>
    <property type="match status" value="1"/>
</dbReference>
<gene>
    <name evidence="10" type="ORF">BDP27DRAFT_1449492</name>
</gene>
<dbReference type="InterPro" id="IPR025977">
    <property type="entry name" value="Cnd3_C"/>
</dbReference>
<dbReference type="InterPro" id="IPR016024">
    <property type="entry name" value="ARM-type_fold"/>
</dbReference>
<organism evidence="10 11">
    <name type="scientific">Rhodocollybia butyracea</name>
    <dbReference type="NCBI Taxonomy" id="206335"/>
    <lineage>
        <taxon>Eukaryota</taxon>
        <taxon>Fungi</taxon>
        <taxon>Dikarya</taxon>
        <taxon>Basidiomycota</taxon>
        <taxon>Agaricomycotina</taxon>
        <taxon>Agaricomycetes</taxon>
        <taxon>Agaricomycetidae</taxon>
        <taxon>Agaricales</taxon>
        <taxon>Marasmiineae</taxon>
        <taxon>Omphalotaceae</taxon>
        <taxon>Rhodocollybia</taxon>
    </lineage>
</organism>
<dbReference type="GO" id="GO:0007076">
    <property type="term" value="P:mitotic chromosome condensation"/>
    <property type="evidence" value="ECO:0007669"/>
    <property type="project" value="InterPro"/>
</dbReference>
<keyword evidence="3" id="KW-0158">Chromosome</keyword>
<evidence type="ECO:0000259" key="9">
    <source>
        <dbReference type="Pfam" id="PF12719"/>
    </source>
</evidence>
<evidence type="ECO:0000256" key="1">
    <source>
        <dbReference type="ARBA" id="ARBA00004286"/>
    </source>
</evidence>
<feature type="region of interest" description="Disordered" evidence="8">
    <location>
        <begin position="555"/>
        <end position="574"/>
    </location>
</feature>